<reference evidence="1" key="1">
    <citation type="submission" date="2021-06" db="EMBL/GenBank/DDBJ databases">
        <title>Collection of gut derived symbiotic bacterial strains cultured from healthy donors.</title>
        <authorList>
            <person name="Lin H."/>
            <person name="Littmann E."/>
            <person name="Pamer E.G."/>
        </authorList>
    </citation>
    <scope>NUCLEOTIDE SEQUENCE</scope>
    <source>
        <strain evidence="1">MSK.21.74</strain>
    </source>
</reference>
<sequence>MNELVFTFGQNSITYENGRRYVTINGEKHNAGKYFYLNVLDSFTSPVSNQMLLWITNIYNATNSNYNPDVIRYICDVQKSVVNPAYAGLDAFLTVIYLAMFDLETSKLYSNSLGKDIVYRSCQAVLQKQKTAKEAAVMFESKREATGHSNSECGDYYNEWDDYGTSGEKYGYYNGYSDDVIDDAFDGCPEATWNID</sequence>
<protein>
    <submittedName>
        <fullName evidence="1">Uncharacterized protein</fullName>
    </submittedName>
</protein>
<evidence type="ECO:0000313" key="2">
    <source>
        <dbReference type="Proteomes" id="UP001196765"/>
    </source>
</evidence>
<organism evidence="1 2">
    <name type="scientific">Segatella copri</name>
    <dbReference type="NCBI Taxonomy" id="165179"/>
    <lineage>
        <taxon>Bacteria</taxon>
        <taxon>Pseudomonadati</taxon>
        <taxon>Bacteroidota</taxon>
        <taxon>Bacteroidia</taxon>
        <taxon>Bacteroidales</taxon>
        <taxon>Prevotellaceae</taxon>
        <taxon>Segatella</taxon>
    </lineage>
</organism>
<comment type="caution">
    <text evidence="1">The sequence shown here is derived from an EMBL/GenBank/DDBJ whole genome shotgun (WGS) entry which is preliminary data.</text>
</comment>
<dbReference type="Proteomes" id="UP001196765">
    <property type="component" value="Unassembled WGS sequence"/>
</dbReference>
<evidence type="ECO:0000313" key="1">
    <source>
        <dbReference type="EMBL" id="MBV3387481.1"/>
    </source>
</evidence>
<dbReference type="AlphaFoldDB" id="A0AAW4N1M8"/>
<dbReference type="RefSeq" id="WP_217743815.1">
    <property type="nucleotide sequence ID" value="NZ_JAHOEI010000019.1"/>
</dbReference>
<proteinExistence type="predicted"/>
<accession>A0AAW4N1M8</accession>
<name>A0AAW4N1M8_9BACT</name>
<gene>
    <name evidence="1" type="ORF">KSW82_06980</name>
</gene>
<dbReference type="EMBL" id="JAHOEI010000019">
    <property type="protein sequence ID" value="MBV3387481.1"/>
    <property type="molecule type" value="Genomic_DNA"/>
</dbReference>